<dbReference type="InterPro" id="IPR027450">
    <property type="entry name" value="AlkB-like"/>
</dbReference>
<reference evidence="3" key="1">
    <citation type="submission" date="2022-07" db="EMBL/GenBank/DDBJ databases">
        <title>Genome Sequence of Physisporinus lineatus.</title>
        <authorList>
            <person name="Buettner E."/>
        </authorList>
    </citation>
    <scope>NUCLEOTIDE SEQUENCE</scope>
    <source>
        <strain evidence="3">VT162</strain>
    </source>
</reference>
<name>A0AAD5UWH1_9APHY</name>
<comment type="caution">
    <text evidence="3">The sequence shown here is derived from an EMBL/GenBank/DDBJ whole genome shotgun (WGS) entry which is preliminary data.</text>
</comment>
<evidence type="ECO:0000313" key="3">
    <source>
        <dbReference type="EMBL" id="KAJ3479579.1"/>
    </source>
</evidence>
<feature type="domain" description="Fe2OG dioxygenase" evidence="2">
    <location>
        <begin position="166"/>
        <end position="293"/>
    </location>
</feature>
<dbReference type="GO" id="GO:0016706">
    <property type="term" value="F:2-oxoglutarate-dependent dioxygenase activity"/>
    <property type="evidence" value="ECO:0007669"/>
    <property type="project" value="TreeGrafter"/>
</dbReference>
<keyword evidence="4" id="KW-1185">Reference proteome</keyword>
<gene>
    <name evidence="3" type="ORF">NLI96_g8969</name>
</gene>
<accession>A0AAD5UWH1</accession>
<organism evidence="3 4">
    <name type="scientific">Meripilus lineatus</name>
    <dbReference type="NCBI Taxonomy" id="2056292"/>
    <lineage>
        <taxon>Eukaryota</taxon>
        <taxon>Fungi</taxon>
        <taxon>Dikarya</taxon>
        <taxon>Basidiomycota</taxon>
        <taxon>Agaricomycotina</taxon>
        <taxon>Agaricomycetes</taxon>
        <taxon>Polyporales</taxon>
        <taxon>Meripilaceae</taxon>
        <taxon>Meripilus</taxon>
    </lineage>
</organism>
<sequence>MIPDTPSSTSISSSRPPSLRIEISDTLSSSQQSDSHSDTDSLFDDPSEESMESPSLDAPVSITPDPASLTPPPIPGLYFEPTVLSQSYCEEVMHLCLQRYFRDGHDQVMLFERLIPSEEDPSKYCVSPLSKFPSFLSDLLSVLSQQLLPAIPPDVHAILFPPPDLPPYRARQVIINAYLPGEGITPHVDLLDRYGDGIVGVSLGSGSVMQFQKVTSDERPSYNSKLPQDPGSPKYGIYLPPGSAYVMSGEARYDWTHGIEGKTEDWVLSEDGIGASVLQPRTFRVSVTFRWLLPGADQVGKAQSDSDSL</sequence>
<evidence type="ECO:0000313" key="4">
    <source>
        <dbReference type="Proteomes" id="UP001212997"/>
    </source>
</evidence>
<feature type="compositionally biased region" description="Acidic residues" evidence="1">
    <location>
        <begin position="41"/>
        <end position="51"/>
    </location>
</feature>
<evidence type="ECO:0000256" key="1">
    <source>
        <dbReference type="SAM" id="MobiDB-lite"/>
    </source>
</evidence>
<evidence type="ECO:0000259" key="2">
    <source>
        <dbReference type="PROSITE" id="PS51471"/>
    </source>
</evidence>
<dbReference type="InterPro" id="IPR005123">
    <property type="entry name" value="Oxoglu/Fe-dep_dioxygenase_dom"/>
</dbReference>
<dbReference type="GO" id="GO:0006974">
    <property type="term" value="P:DNA damage response"/>
    <property type="evidence" value="ECO:0007669"/>
    <property type="project" value="InterPro"/>
</dbReference>
<dbReference type="InterPro" id="IPR037151">
    <property type="entry name" value="AlkB-like_sf"/>
</dbReference>
<dbReference type="GO" id="GO:0006631">
    <property type="term" value="P:fatty acid metabolic process"/>
    <property type="evidence" value="ECO:0007669"/>
    <property type="project" value="TreeGrafter"/>
</dbReference>
<feature type="region of interest" description="Disordered" evidence="1">
    <location>
        <begin position="1"/>
        <end position="67"/>
    </location>
</feature>
<dbReference type="AlphaFoldDB" id="A0AAD5UWH1"/>
<dbReference type="GO" id="GO:0005759">
    <property type="term" value="C:mitochondrial matrix"/>
    <property type="evidence" value="ECO:0007669"/>
    <property type="project" value="TreeGrafter"/>
</dbReference>
<dbReference type="PANTHER" id="PTHR21052:SF0">
    <property type="entry name" value="ALPHA-KETOGLUTARATE-DEPENDENT DIOXYGENASE ALKB HOMOLOG 7, MITOCHONDRIAL"/>
    <property type="match status" value="1"/>
</dbReference>
<dbReference type="Proteomes" id="UP001212997">
    <property type="component" value="Unassembled WGS sequence"/>
</dbReference>
<dbReference type="SUPFAM" id="SSF51197">
    <property type="entry name" value="Clavaminate synthase-like"/>
    <property type="match status" value="1"/>
</dbReference>
<feature type="compositionally biased region" description="Low complexity" evidence="1">
    <location>
        <begin position="1"/>
        <end position="34"/>
    </location>
</feature>
<dbReference type="Gene3D" id="2.60.120.590">
    <property type="entry name" value="Alpha-ketoglutarate-dependent dioxygenase AlkB-like"/>
    <property type="match status" value="1"/>
</dbReference>
<dbReference type="PANTHER" id="PTHR21052">
    <property type="entry name" value="SPERMATOGENESIS ASSOCIATED 11-RELATED"/>
    <property type="match status" value="1"/>
</dbReference>
<dbReference type="EMBL" id="JANAWD010000430">
    <property type="protein sequence ID" value="KAJ3479579.1"/>
    <property type="molecule type" value="Genomic_DNA"/>
</dbReference>
<dbReference type="Pfam" id="PF13532">
    <property type="entry name" value="2OG-FeII_Oxy_2"/>
    <property type="match status" value="1"/>
</dbReference>
<dbReference type="InterPro" id="IPR032870">
    <property type="entry name" value="ALKBH7-like"/>
</dbReference>
<proteinExistence type="predicted"/>
<dbReference type="PROSITE" id="PS51471">
    <property type="entry name" value="FE2OG_OXY"/>
    <property type="match status" value="1"/>
</dbReference>
<protein>
    <recommendedName>
        <fullName evidence="2">Fe2OG dioxygenase domain-containing protein</fullName>
    </recommendedName>
</protein>